<evidence type="ECO:0000313" key="2">
    <source>
        <dbReference type="EMBL" id="ADY76849.1"/>
    </source>
</evidence>
<evidence type="ECO:0000313" key="3">
    <source>
        <dbReference type="Proteomes" id="UP000103309"/>
    </source>
</evidence>
<feature type="compositionally biased region" description="Basic and acidic residues" evidence="1">
    <location>
        <begin position="306"/>
        <end position="326"/>
    </location>
</feature>
<organismHost>
    <name type="scientific">Ovis aries</name>
    <name type="common">Sheep</name>
    <dbReference type="NCBI Taxonomy" id="9940"/>
</organismHost>
<feature type="region of interest" description="Disordered" evidence="1">
    <location>
        <begin position="306"/>
        <end position="340"/>
    </location>
</feature>
<dbReference type="EMBL" id="HM133903">
    <property type="protein sequence ID" value="ADY76849.1"/>
    <property type="molecule type" value="Genomic_DNA"/>
</dbReference>
<accession>F1AXB7</accession>
<name>F1AXB7_ORFV</name>
<feature type="region of interest" description="Disordered" evidence="1">
    <location>
        <begin position="1"/>
        <end position="28"/>
    </location>
</feature>
<organismHost>
    <name type="scientific">Homo sapiens</name>
    <name type="common">Human</name>
    <dbReference type="NCBI Taxonomy" id="9606"/>
</organismHost>
<protein>
    <submittedName>
        <fullName evidence="2">PP236</fullName>
    </submittedName>
</protein>
<organismHost>
    <name type="scientific">Capra hircus</name>
    <name type="common">Goat</name>
    <dbReference type="NCBI Taxonomy" id="9925"/>
</organismHost>
<dbReference type="Proteomes" id="UP000103309">
    <property type="component" value="Segment"/>
</dbReference>
<proteinExistence type="predicted"/>
<organism evidence="2 3">
    <name type="scientific">Orf virus</name>
    <name type="common">ORFV</name>
    <dbReference type="NCBI Taxonomy" id="10258"/>
    <lineage>
        <taxon>Viruses</taxon>
        <taxon>Varidnaviria</taxon>
        <taxon>Bamfordvirae</taxon>
        <taxon>Nucleocytoviricota</taxon>
        <taxon>Pokkesviricetes</taxon>
        <taxon>Chitovirales</taxon>
        <taxon>Poxviridae</taxon>
        <taxon>Chordopoxvirinae</taxon>
        <taxon>Parapoxvirus</taxon>
        <taxon>Parapoxvirus orf</taxon>
    </lineage>
</organism>
<sequence>MVGVDPGRSGRPCLSKRPSGNDVPGTATTTVSLSRNIYGLGFHGSPRVDSHEVENDASRERRHQEGRHGGQVRGRVVAHAGVRVCVARAHSLAAVGDHVRARVLHDQAVHVDAAAHVAAPRALLVLAEEEPLAVSRLVRALVRAADARAQVLSERGARDASALRRGAVRVAVAPQRGVAEGEGGGPRHAHELRAEARVHVLGAERRVGVQRRVAACAQPGHALGRVRLHRAAAGHDAVAVRGLVPVCEHGRAPGPRICAAARHGGVRGRRRGAYLKHTHGALAQVRLRDLRNVFCAQQRARAEEERVAGRASHEPRAARQLRREEAPALPGVHGRQQTKPRPYGLQLRVGEGFCFFRKGEGVRGARVCDAQRVLAGRRRV</sequence>
<evidence type="ECO:0000256" key="1">
    <source>
        <dbReference type="SAM" id="MobiDB-lite"/>
    </source>
</evidence>
<reference evidence="2 3" key="1">
    <citation type="submission" date="2010-04" db="EMBL/GenBank/DDBJ databases">
        <title>Novel immune-modulators identified by a rapid, functional screen of the Parapox virus genome.</title>
        <authorList>
            <person name="McGuire M.J."/>
            <person name="Sykes K.F."/>
            <person name="Johnston S.A."/>
        </authorList>
    </citation>
    <scope>NUCLEOTIDE SEQUENCE [LARGE SCALE GENOMIC DNA]</scope>
    <source>
        <strain evidence="2">D1701</strain>
    </source>
</reference>
<feature type="region of interest" description="Disordered" evidence="1">
    <location>
        <begin position="42"/>
        <end position="73"/>
    </location>
</feature>
<feature type="compositionally biased region" description="Basic and acidic residues" evidence="1">
    <location>
        <begin position="46"/>
        <end position="68"/>
    </location>
</feature>